<dbReference type="Proteomes" id="UP000290572">
    <property type="component" value="Unassembled WGS sequence"/>
</dbReference>
<dbReference type="OrthoDB" id="5979667at2759"/>
<dbReference type="InterPro" id="IPR024883">
    <property type="entry name" value="Neurensin"/>
</dbReference>
<comment type="caution">
    <text evidence="1">The sequence shown here is derived from an EMBL/GenBank/DDBJ whole genome shotgun (WGS) entry which is preliminary data.</text>
</comment>
<gene>
    <name evidence="1" type="ORF">ROHU_025140</name>
</gene>
<organism evidence="1 2">
    <name type="scientific">Labeo rohita</name>
    <name type="common">Indian major carp</name>
    <name type="synonym">Cyprinus rohita</name>
    <dbReference type="NCBI Taxonomy" id="84645"/>
    <lineage>
        <taxon>Eukaryota</taxon>
        <taxon>Metazoa</taxon>
        <taxon>Chordata</taxon>
        <taxon>Craniata</taxon>
        <taxon>Vertebrata</taxon>
        <taxon>Euteleostomi</taxon>
        <taxon>Actinopterygii</taxon>
        <taxon>Neopterygii</taxon>
        <taxon>Teleostei</taxon>
        <taxon>Ostariophysi</taxon>
        <taxon>Cypriniformes</taxon>
        <taxon>Cyprinidae</taxon>
        <taxon>Labeoninae</taxon>
        <taxon>Labeonini</taxon>
        <taxon>Labeo</taxon>
    </lineage>
</organism>
<dbReference type="GO" id="GO:0043025">
    <property type="term" value="C:neuronal cell body"/>
    <property type="evidence" value="ECO:0007669"/>
    <property type="project" value="TreeGrafter"/>
</dbReference>
<dbReference type="STRING" id="84645.A0A498MGR3"/>
<dbReference type="PANTHER" id="PTHR14796:SF3">
    <property type="entry name" value="NEURENSIN 1-LIKE-RELATED"/>
    <property type="match status" value="1"/>
</dbReference>
<sequence>MASCSEFCGSGHTVGSGCHVFGVRSYLHHFYEECTASMREQQEDFQGQRSPLRWSSSFWKVTLAIGVVLLSAGLVVMTVGYAIPTRIEAFGEGELLFVDRQAMRHNRSLHICVLVGTGLLTLGGVLMAGGILMSNFSTTPIKQEESRRERKGGTRVPSAMRSPADPVMKPPSPVSSDGGVSPLARDDKVQQCS</sequence>
<evidence type="ECO:0000313" key="2">
    <source>
        <dbReference type="Proteomes" id="UP000290572"/>
    </source>
</evidence>
<dbReference type="Pfam" id="PF14927">
    <property type="entry name" value="Neurensin"/>
    <property type="match status" value="1"/>
</dbReference>
<dbReference type="GO" id="GO:0030133">
    <property type="term" value="C:transport vesicle"/>
    <property type="evidence" value="ECO:0007669"/>
    <property type="project" value="InterPro"/>
</dbReference>
<keyword evidence="2" id="KW-1185">Reference proteome</keyword>
<reference evidence="1 2" key="1">
    <citation type="submission" date="2018-03" db="EMBL/GenBank/DDBJ databases">
        <title>Draft genome sequence of Rohu Carp (Labeo rohita).</title>
        <authorList>
            <person name="Das P."/>
            <person name="Kushwaha B."/>
            <person name="Joshi C.G."/>
            <person name="Kumar D."/>
            <person name="Nagpure N.S."/>
            <person name="Sahoo L."/>
            <person name="Das S.P."/>
            <person name="Bit A."/>
            <person name="Patnaik S."/>
            <person name="Meher P.K."/>
            <person name="Jayasankar P."/>
            <person name="Koringa P.G."/>
            <person name="Patel N.V."/>
            <person name="Hinsu A.T."/>
            <person name="Kumar R."/>
            <person name="Pandey M."/>
            <person name="Agarwal S."/>
            <person name="Srivastava S."/>
            <person name="Singh M."/>
            <person name="Iquebal M.A."/>
            <person name="Jaiswal S."/>
            <person name="Angadi U.B."/>
            <person name="Kumar N."/>
            <person name="Raza M."/>
            <person name="Shah T.M."/>
            <person name="Rai A."/>
            <person name="Jena J.K."/>
        </authorList>
    </citation>
    <scope>NUCLEOTIDE SEQUENCE [LARGE SCALE GENOMIC DNA]</scope>
    <source>
        <strain evidence="1">DASCIFA01</strain>
        <tissue evidence="1">Testis</tissue>
    </source>
</reference>
<dbReference type="AlphaFoldDB" id="A0A498MGR3"/>
<dbReference type="EMBL" id="QBIY01012648">
    <property type="protein sequence ID" value="RXN20281.1"/>
    <property type="molecule type" value="Genomic_DNA"/>
</dbReference>
<dbReference type="GO" id="GO:0043005">
    <property type="term" value="C:neuron projection"/>
    <property type="evidence" value="ECO:0007669"/>
    <property type="project" value="TreeGrafter"/>
</dbReference>
<protein>
    <submittedName>
        <fullName evidence="1">Neurensin-1</fullName>
    </submittedName>
</protein>
<name>A0A498MGR3_LABRO</name>
<evidence type="ECO:0000313" key="1">
    <source>
        <dbReference type="EMBL" id="RXN20281.1"/>
    </source>
</evidence>
<proteinExistence type="predicted"/>
<dbReference type="PANTHER" id="PTHR14796">
    <property type="entry name" value="NEURENSIN 1-RELATED"/>
    <property type="match status" value="1"/>
</dbReference>
<accession>A0A498MGR3</accession>
<dbReference type="GO" id="GO:0007399">
    <property type="term" value="P:nervous system development"/>
    <property type="evidence" value="ECO:0007669"/>
    <property type="project" value="TreeGrafter"/>
</dbReference>